<feature type="transmembrane region" description="Helical" evidence="1">
    <location>
        <begin position="73"/>
        <end position="98"/>
    </location>
</feature>
<protein>
    <submittedName>
        <fullName evidence="2">Uncharacterized protein</fullName>
    </submittedName>
</protein>
<dbReference type="Proteomes" id="UP000007815">
    <property type="component" value="Unassembled WGS sequence"/>
</dbReference>
<keyword evidence="3" id="KW-1185">Reference proteome</keyword>
<proteinExistence type="predicted"/>
<evidence type="ECO:0000256" key="1">
    <source>
        <dbReference type="SAM" id="Phobius"/>
    </source>
</evidence>
<keyword evidence="1" id="KW-0472">Membrane</keyword>
<evidence type="ECO:0000313" key="2">
    <source>
        <dbReference type="EMBL" id="EJN93668.1"/>
    </source>
</evidence>
<evidence type="ECO:0000313" key="3">
    <source>
        <dbReference type="Proteomes" id="UP000007815"/>
    </source>
</evidence>
<accession>A0ABN0GTG4</accession>
<comment type="caution">
    <text evidence="2">The sequence shown here is derived from an EMBL/GenBank/DDBJ whole genome shotgun (WGS) entry which is preliminary data.</text>
</comment>
<gene>
    <name evidence="2" type="ORF">SRA_04001</name>
</gene>
<keyword evidence="1" id="KW-0812">Transmembrane</keyword>
<reference evidence="2 3" key="1">
    <citation type="submission" date="2009-12" db="EMBL/GenBank/DDBJ databases">
        <authorList>
            <person name="Lefebure T."/>
            <person name="Cornejo O.E."/>
            <person name="Pavinski Bitar P.D."/>
            <person name="Lang P."/>
            <person name="Stanhope M.J."/>
        </authorList>
    </citation>
    <scope>NUCLEOTIDE SEQUENCE [LARGE SCALE GENOMIC DNA]</scope>
    <source>
        <strain evidence="2 3">FA-1</strain>
    </source>
</reference>
<organism evidence="2 3">
    <name type="scientific">Streptococcus ratti FA-1 = DSM 20564</name>
    <dbReference type="NCBI Taxonomy" id="699248"/>
    <lineage>
        <taxon>Bacteria</taxon>
        <taxon>Bacillati</taxon>
        <taxon>Bacillota</taxon>
        <taxon>Bacilli</taxon>
        <taxon>Lactobacillales</taxon>
        <taxon>Streptococcaceae</taxon>
        <taxon>Streptococcus</taxon>
    </lineage>
</organism>
<keyword evidence="1" id="KW-1133">Transmembrane helix</keyword>
<name>A0ABN0GTG4_STRRT</name>
<dbReference type="EMBL" id="AJTZ01000005">
    <property type="protein sequence ID" value="EJN93668.1"/>
    <property type="molecule type" value="Genomic_DNA"/>
</dbReference>
<sequence>MQPTHDGRLDFCNGYAFYLFEGKNADPALADFPSFTILFCDGLEKHFSIKKMFLQIGGKHCEIKELCKMLRKVAIVLVNVISSCLFAFFLLIKLGVFISNK</sequence>